<keyword evidence="7" id="KW-1185">Reference proteome</keyword>
<comment type="function">
    <text evidence="1">Involved in pre-mRNA splicing.</text>
</comment>
<evidence type="ECO:0000313" key="7">
    <source>
        <dbReference type="Proteomes" id="UP000037751"/>
    </source>
</evidence>
<accession>A0A0M8MID9</accession>
<comment type="similarity">
    <text evidence="2">Belongs to the CWC15 family.</text>
</comment>
<sequence length="241" mass="27763">MSSAHRPTWEPAQAKSDRSHMSMAFSKHSLPAQTKLKFRRPGDVQKRSLQELKDQLAAGEKRAYAQRHPEEEFASEEESKRQKVLASAEELDADDEDMHIPAGEAPPSRTLQEDDDDDDDSDVDSDEDDSDEEDDAEALLRELEKIKQERREEQERREQSEQAQEQLTREEEIARGNPLLNLEQALHGRTTTTSAQPARWDDDLIFRNQAAQADNGLSKRGFVNDLTRTEFHKKFMSRYIK</sequence>
<feature type="compositionally biased region" description="Basic and acidic residues" evidence="5">
    <location>
        <begin position="138"/>
        <end position="160"/>
    </location>
</feature>
<name>A0A0M8MID9_9BASI</name>
<dbReference type="Pfam" id="PF04889">
    <property type="entry name" value="Cwf_Cwc_15"/>
    <property type="match status" value="1"/>
</dbReference>
<feature type="region of interest" description="Disordered" evidence="5">
    <location>
        <begin position="1"/>
        <end position="177"/>
    </location>
</feature>
<dbReference type="PANTHER" id="PTHR12718">
    <property type="entry name" value="CELL CYCLE CONTROL PROTEIN CWF15"/>
    <property type="match status" value="1"/>
</dbReference>
<evidence type="ECO:0000313" key="6">
    <source>
        <dbReference type="EMBL" id="KOS13076.1"/>
    </source>
</evidence>
<protein>
    <submittedName>
        <fullName evidence="6">Cwf15 cwc15 cell cycle control protein</fullName>
    </submittedName>
</protein>
<feature type="compositionally biased region" description="Acidic residues" evidence="5">
    <location>
        <begin position="113"/>
        <end position="137"/>
    </location>
</feature>
<evidence type="ECO:0000256" key="4">
    <source>
        <dbReference type="ARBA" id="ARBA00023187"/>
    </source>
</evidence>
<evidence type="ECO:0000256" key="3">
    <source>
        <dbReference type="ARBA" id="ARBA00022664"/>
    </source>
</evidence>
<dbReference type="GO" id="GO:0045292">
    <property type="term" value="P:mRNA cis splicing, via spliceosome"/>
    <property type="evidence" value="ECO:0007669"/>
    <property type="project" value="TreeGrafter"/>
</dbReference>
<reference evidence="6 7" key="1">
    <citation type="submission" date="2015-07" db="EMBL/GenBank/DDBJ databases">
        <title>Draft Genome Sequence of Malassezia furfur CBS1878 and Malassezia pachydermatis CBS1879.</title>
        <authorList>
            <person name="Triana S."/>
            <person name="Ohm R."/>
            <person name="Gonzalez A."/>
            <person name="DeCock H."/>
            <person name="Restrepo S."/>
            <person name="Celis A."/>
        </authorList>
    </citation>
    <scope>NUCLEOTIDE SEQUENCE [LARGE SCALE GENOMIC DNA]</scope>
    <source>
        <strain evidence="6 7">CBS 1879</strain>
    </source>
</reference>
<dbReference type="PANTHER" id="PTHR12718:SF2">
    <property type="entry name" value="SPLICEOSOME-ASSOCIATED PROTEIN CWC15 HOMOLOG"/>
    <property type="match status" value="1"/>
</dbReference>
<dbReference type="OrthoDB" id="30179at2759"/>
<gene>
    <name evidence="6" type="ORF">Malapachy_1436</name>
</gene>
<comment type="caution">
    <text evidence="6">The sequence shown here is derived from an EMBL/GenBank/DDBJ whole genome shotgun (WGS) entry which is preliminary data.</text>
</comment>
<dbReference type="GO" id="GO:0071013">
    <property type="term" value="C:catalytic step 2 spliceosome"/>
    <property type="evidence" value="ECO:0007669"/>
    <property type="project" value="TreeGrafter"/>
</dbReference>
<dbReference type="InterPro" id="IPR006973">
    <property type="entry name" value="Cwf_Cwc_15"/>
</dbReference>
<dbReference type="STRING" id="77020.A0A0M8MID9"/>
<dbReference type="VEuPathDB" id="FungiDB:Malapachy_1436"/>
<dbReference type="GO" id="GO:0003723">
    <property type="term" value="F:RNA binding"/>
    <property type="evidence" value="ECO:0007669"/>
    <property type="project" value="TreeGrafter"/>
</dbReference>
<proteinExistence type="inferred from homology"/>
<dbReference type="GeneID" id="28727815"/>
<organism evidence="6 7">
    <name type="scientific">Malassezia pachydermatis</name>
    <dbReference type="NCBI Taxonomy" id="77020"/>
    <lineage>
        <taxon>Eukaryota</taxon>
        <taxon>Fungi</taxon>
        <taxon>Dikarya</taxon>
        <taxon>Basidiomycota</taxon>
        <taxon>Ustilaginomycotina</taxon>
        <taxon>Malasseziomycetes</taxon>
        <taxon>Malasseziales</taxon>
        <taxon>Malasseziaceae</taxon>
        <taxon>Malassezia</taxon>
    </lineage>
</organism>
<keyword evidence="4" id="KW-0508">mRNA splicing</keyword>
<keyword evidence="3" id="KW-0507">mRNA processing</keyword>
<evidence type="ECO:0000256" key="5">
    <source>
        <dbReference type="SAM" id="MobiDB-lite"/>
    </source>
</evidence>
<dbReference type="EMBL" id="LGAV01000007">
    <property type="protein sequence ID" value="KOS13076.1"/>
    <property type="molecule type" value="Genomic_DNA"/>
</dbReference>
<evidence type="ECO:0000256" key="1">
    <source>
        <dbReference type="ARBA" id="ARBA00003777"/>
    </source>
</evidence>
<evidence type="ECO:0000256" key="2">
    <source>
        <dbReference type="ARBA" id="ARBA00006644"/>
    </source>
</evidence>
<dbReference type="RefSeq" id="XP_017990708.1">
    <property type="nucleotide sequence ID" value="XM_018135940.1"/>
</dbReference>
<dbReference type="Proteomes" id="UP000037751">
    <property type="component" value="Unassembled WGS sequence"/>
</dbReference>
<dbReference type="AlphaFoldDB" id="A0A0M8MID9"/>
<feature type="compositionally biased region" description="Basic and acidic residues" evidence="5">
    <location>
        <begin position="40"/>
        <end position="81"/>
    </location>
</feature>